<protein>
    <recommendedName>
        <fullName evidence="4">DUF4367 domain-containing protein</fullName>
    </recommendedName>
</protein>
<keyword evidence="3" id="KW-1185">Reference proteome</keyword>
<sequence length="331" mass="37425">MSIEEILKQQYDQMTSKLSAPPDLDAHVIALIAAEANKERGSHLMKRTFGARRNLRLIVGIMMIALLLSGFGFTAQKLLFHKEQGMIQTEVWTTSDLSLDETLKTNIQESLDAVKRQLQADEQAIVYIAALENSKHPLYKQNPLLSVSKRSVIADLEAWKNTIHAAGIRESIANQLDDQFYFQGGKEEPAFGGMLSAVDLDQLGSLRDEALKENKNYAWMLRHPDEDLPMDIYTTIYTNGSGEHIYVQMDHSKEKVKLKLTSPDHIIHDRLDINGVEALYMEQEGFLFSTTGIIRELSWMPEDLDSVLIRVLTDSKSISKDQLIRAAHSLQ</sequence>
<dbReference type="RefSeq" id="WP_085493314.1">
    <property type="nucleotide sequence ID" value="NZ_FXAZ01000001.1"/>
</dbReference>
<dbReference type="AlphaFoldDB" id="A0A1X7J2P9"/>
<evidence type="ECO:0000256" key="1">
    <source>
        <dbReference type="SAM" id="Phobius"/>
    </source>
</evidence>
<evidence type="ECO:0000313" key="3">
    <source>
        <dbReference type="Proteomes" id="UP000193834"/>
    </source>
</evidence>
<dbReference type="OrthoDB" id="2471945at2"/>
<evidence type="ECO:0008006" key="4">
    <source>
        <dbReference type="Google" id="ProtNLM"/>
    </source>
</evidence>
<gene>
    <name evidence="2" type="ORF">SAMN06295960_1135</name>
</gene>
<reference evidence="2 3" key="1">
    <citation type="submission" date="2017-04" db="EMBL/GenBank/DDBJ databases">
        <authorList>
            <person name="Afonso C.L."/>
            <person name="Miller P.J."/>
            <person name="Scott M.A."/>
            <person name="Spackman E."/>
            <person name="Goraichik I."/>
            <person name="Dimitrov K.M."/>
            <person name="Suarez D.L."/>
            <person name="Swayne D.E."/>
        </authorList>
    </citation>
    <scope>NUCLEOTIDE SEQUENCE [LARGE SCALE GENOMIC DNA]</scope>
    <source>
        <strain evidence="2 3">11</strain>
    </source>
</reference>
<keyword evidence="1" id="KW-0472">Membrane</keyword>
<dbReference type="Proteomes" id="UP000193834">
    <property type="component" value="Unassembled WGS sequence"/>
</dbReference>
<keyword evidence="1" id="KW-0812">Transmembrane</keyword>
<dbReference type="EMBL" id="FXAZ01000001">
    <property type="protein sequence ID" value="SMG21741.1"/>
    <property type="molecule type" value="Genomic_DNA"/>
</dbReference>
<dbReference type="STRING" id="1852522.SAMN06295960_1135"/>
<organism evidence="2 3">
    <name type="scientific">Paenibacillus aquistagni</name>
    <dbReference type="NCBI Taxonomy" id="1852522"/>
    <lineage>
        <taxon>Bacteria</taxon>
        <taxon>Bacillati</taxon>
        <taxon>Bacillota</taxon>
        <taxon>Bacilli</taxon>
        <taxon>Bacillales</taxon>
        <taxon>Paenibacillaceae</taxon>
        <taxon>Paenibacillus</taxon>
    </lineage>
</organism>
<proteinExistence type="predicted"/>
<accession>A0A1X7J2P9</accession>
<evidence type="ECO:0000313" key="2">
    <source>
        <dbReference type="EMBL" id="SMG21741.1"/>
    </source>
</evidence>
<name>A0A1X7J2P9_9BACL</name>
<keyword evidence="1" id="KW-1133">Transmembrane helix</keyword>
<feature type="transmembrane region" description="Helical" evidence="1">
    <location>
        <begin position="55"/>
        <end position="75"/>
    </location>
</feature>